<dbReference type="Gene3D" id="3.30.710.10">
    <property type="entry name" value="Potassium Channel Kv1.1, Chain A"/>
    <property type="match status" value="1"/>
</dbReference>
<dbReference type="CDD" id="cd18280">
    <property type="entry name" value="BTB_POZ_BPM_plant"/>
    <property type="match status" value="1"/>
</dbReference>
<reference evidence="6 7" key="1">
    <citation type="submission" date="2019-11" db="EMBL/GenBank/DDBJ databases">
        <title>Whole genome sequence of Oryza granulata.</title>
        <authorList>
            <person name="Li W."/>
        </authorList>
    </citation>
    <scope>NUCLEOTIDE SEQUENCE [LARGE SCALE GENOMIC DNA]</scope>
    <source>
        <strain evidence="7">cv. Menghai</strain>
        <tissue evidence="6">Leaf</tissue>
    </source>
</reference>
<organism evidence="6 7">
    <name type="scientific">Oryza meyeriana var. granulata</name>
    <dbReference type="NCBI Taxonomy" id="110450"/>
    <lineage>
        <taxon>Eukaryota</taxon>
        <taxon>Viridiplantae</taxon>
        <taxon>Streptophyta</taxon>
        <taxon>Embryophyta</taxon>
        <taxon>Tracheophyta</taxon>
        <taxon>Spermatophyta</taxon>
        <taxon>Magnoliopsida</taxon>
        <taxon>Liliopsida</taxon>
        <taxon>Poales</taxon>
        <taxon>Poaceae</taxon>
        <taxon>BOP clade</taxon>
        <taxon>Oryzoideae</taxon>
        <taxon>Oryzeae</taxon>
        <taxon>Oryzinae</taxon>
        <taxon>Oryza</taxon>
        <taxon>Oryza meyeriana</taxon>
    </lineage>
</organism>
<evidence type="ECO:0000313" key="6">
    <source>
        <dbReference type="EMBL" id="KAF0894907.1"/>
    </source>
</evidence>
<dbReference type="Pfam" id="PF00651">
    <property type="entry name" value="BTB"/>
    <property type="match status" value="1"/>
</dbReference>
<name>A0A6G1C4L4_9ORYZ</name>
<keyword evidence="7" id="KW-1185">Reference proteome</keyword>
<dbReference type="Proteomes" id="UP000479710">
    <property type="component" value="Unassembled WGS sequence"/>
</dbReference>
<dbReference type="InterPro" id="IPR008974">
    <property type="entry name" value="TRAF-like"/>
</dbReference>
<dbReference type="InterPro" id="IPR056423">
    <property type="entry name" value="BACK_BPM_SPOP"/>
</dbReference>
<comment type="similarity">
    <text evidence="2">Belongs to the Tdpoz family.</text>
</comment>
<comment type="pathway">
    <text evidence="1">Protein modification; protein ubiquitination.</text>
</comment>
<dbReference type="EMBL" id="SPHZ02000010">
    <property type="protein sequence ID" value="KAF0894907.1"/>
    <property type="molecule type" value="Genomic_DNA"/>
</dbReference>
<comment type="caution">
    <text evidence="6">The sequence shown here is derived from an EMBL/GenBank/DDBJ whole genome shotgun (WGS) entry which is preliminary data.</text>
</comment>
<dbReference type="Gene3D" id="2.60.210.10">
    <property type="entry name" value="Apoptosis, Tumor Necrosis Factor Receptor Associated Protein 2, Chain A"/>
    <property type="match status" value="1"/>
</dbReference>
<proteinExistence type="inferred from homology"/>
<dbReference type="AlphaFoldDB" id="A0A6G1C4L4"/>
<dbReference type="SUPFAM" id="SSF54695">
    <property type="entry name" value="POZ domain"/>
    <property type="match status" value="1"/>
</dbReference>
<feature type="region of interest" description="Disordered" evidence="3">
    <location>
        <begin position="1"/>
        <end position="22"/>
    </location>
</feature>
<dbReference type="SMART" id="SM00225">
    <property type="entry name" value="BTB"/>
    <property type="match status" value="1"/>
</dbReference>
<feature type="domain" description="BTB" evidence="4">
    <location>
        <begin position="206"/>
        <end position="272"/>
    </location>
</feature>
<evidence type="ECO:0000313" key="7">
    <source>
        <dbReference type="Proteomes" id="UP000479710"/>
    </source>
</evidence>
<dbReference type="OrthoDB" id="657261at2759"/>
<dbReference type="PROSITE" id="PS50097">
    <property type="entry name" value="BTB"/>
    <property type="match status" value="1"/>
</dbReference>
<dbReference type="InterPro" id="IPR002083">
    <property type="entry name" value="MATH/TRAF_dom"/>
</dbReference>
<dbReference type="InterPro" id="IPR011333">
    <property type="entry name" value="SKP1/BTB/POZ_sf"/>
</dbReference>
<evidence type="ECO:0000259" key="5">
    <source>
        <dbReference type="PROSITE" id="PS50144"/>
    </source>
</evidence>
<dbReference type="PANTHER" id="PTHR26379">
    <property type="entry name" value="BTB/POZ AND MATH DOMAIN-CONTAINING PROTEIN 1"/>
    <property type="match status" value="1"/>
</dbReference>
<protein>
    <recommendedName>
        <fullName evidence="8">BTB domain-containing protein</fullName>
    </recommendedName>
</protein>
<dbReference type="SUPFAM" id="SSF49599">
    <property type="entry name" value="TRAF domain-like"/>
    <property type="match status" value="1"/>
</dbReference>
<dbReference type="PANTHER" id="PTHR26379:SF483">
    <property type="entry name" value="OS11G0619800 PROTEIN"/>
    <property type="match status" value="1"/>
</dbReference>
<feature type="compositionally biased region" description="Low complexity" evidence="3">
    <location>
        <begin position="1"/>
        <end position="13"/>
    </location>
</feature>
<evidence type="ECO:0000256" key="3">
    <source>
        <dbReference type="SAM" id="MobiDB-lite"/>
    </source>
</evidence>
<dbReference type="InterPro" id="IPR000210">
    <property type="entry name" value="BTB/POZ_dom"/>
</dbReference>
<dbReference type="Pfam" id="PF22486">
    <property type="entry name" value="MATH_2"/>
    <property type="match status" value="1"/>
</dbReference>
<dbReference type="CDD" id="cd00121">
    <property type="entry name" value="MATH"/>
    <property type="match status" value="1"/>
</dbReference>
<evidence type="ECO:0000256" key="2">
    <source>
        <dbReference type="ARBA" id="ARBA00010846"/>
    </source>
</evidence>
<dbReference type="GO" id="GO:0016567">
    <property type="term" value="P:protein ubiquitination"/>
    <property type="evidence" value="ECO:0007669"/>
    <property type="project" value="InterPro"/>
</dbReference>
<dbReference type="Pfam" id="PF24570">
    <property type="entry name" value="BACK_BPM_SPOP"/>
    <property type="match status" value="1"/>
</dbReference>
<dbReference type="PROSITE" id="PS50144">
    <property type="entry name" value="MATH"/>
    <property type="match status" value="1"/>
</dbReference>
<evidence type="ECO:0000259" key="4">
    <source>
        <dbReference type="PROSITE" id="PS50097"/>
    </source>
</evidence>
<gene>
    <name evidence="6" type="ORF">E2562_004907</name>
</gene>
<dbReference type="Gene3D" id="6.10.250.3030">
    <property type="match status" value="1"/>
</dbReference>
<accession>A0A6G1C4L4</accession>
<dbReference type="InterPro" id="IPR045005">
    <property type="entry name" value="BPM1-6"/>
</dbReference>
<evidence type="ECO:0008006" key="8">
    <source>
        <dbReference type="Google" id="ProtNLM"/>
    </source>
</evidence>
<evidence type="ECO:0000256" key="1">
    <source>
        <dbReference type="ARBA" id="ARBA00004906"/>
    </source>
</evidence>
<feature type="domain" description="MATH" evidence="5">
    <location>
        <begin position="33"/>
        <end position="169"/>
    </location>
</feature>
<sequence>MSNSSATSSNDDAGVAGDVPEPSRSSIVVKTVSRSHVLKVEGYAGSKGLGVGVCIKSGSFDVGGHDWCIRYYPDSDRHLSFGEDDWIGIFLDLCGTVVGEVKAKFTISLLDQDDEQPVPAHSLCYAGVNTFSTTSEKTRTRGFPLFMERKTLEESPYLRDDSFLLRCDVTVVKEIRVEPPPRRRVAVPLPDMHRHLGRLLSSGDGADVTLLVGVERFPAHRCVLAARSPVFMAELLGPMRQKGRTVRVHDIDARVFKAMLHFIYTDSLPEVHDEEEEMAAMAQHLLVAGDRYDLERLKLICEDTLCSHVDASTAVSALVLAEQHHCDGLKDACLKFLENPSKPVSYTHLDVYKRQGIG</sequence>